<reference evidence="1" key="1">
    <citation type="submission" date="2021-02" db="EMBL/GenBank/DDBJ databases">
        <title>Strain Y2R2, a novel species of the genus Halomonas.</title>
        <authorList>
            <person name="Huang H."/>
        </authorList>
    </citation>
    <scope>NUCLEOTIDE SEQUENCE</scope>
    <source>
        <strain evidence="1">Y2R2</strain>
    </source>
</reference>
<name>A0A5C1NH47_9GAMM</name>
<proteinExistence type="predicted"/>
<evidence type="ECO:0000313" key="1">
    <source>
        <dbReference type="EMBL" id="QEM82544.1"/>
    </source>
</evidence>
<dbReference type="KEGG" id="hbh:E4T21_14055"/>
<dbReference type="AlphaFoldDB" id="A0A5C1NH47"/>
<protein>
    <submittedName>
        <fullName evidence="1">Uncharacterized protein</fullName>
    </submittedName>
</protein>
<dbReference type="Proteomes" id="UP000324285">
    <property type="component" value="Chromosome"/>
</dbReference>
<keyword evidence="2" id="KW-1185">Reference proteome</keyword>
<organism evidence="1 2">
    <name type="scientific">Halomonas binhaiensis</name>
    <dbReference type="NCBI Taxonomy" id="2562282"/>
    <lineage>
        <taxon>Bacteria</taxon>
        <taxon>Pseudomonadati</taxon>
        <taxon>Pseudomonadota</taxon>
        <taxon>Gammaproteobacteria</taxon>
        <taxon>Oceanospirillales</taxon>
        <taxon>Halomonadaceae</taxon>
        <taxon>Halomonas</taxon>
    </lineage>
</organism>
<dbReference type="EMBL" id="CP038437">
    <property type="protein sequence ID" value="QEM82544.1"/>
    <property type="molecule type" value="Genomic_DNA"/>
</dbReference>
<dbReference type="OrthoDB" id="5290530at2"/>
<gene>
    <name evidence="1" type="ORF">E4T21_14055</name>
</gene>
<sequence>MIRRFQPSIYDLLQLPEYQIRKLDTAVTPSFRFDTSFLLVERAWLICGSGESHTLMAETPPTQCDYTYDNRLRCQDGHYLPISRIQTDGHSKLEPLPRVQQLLEQHLQVLLPDDEELLHVERRIVLQAPPSVEPQALLDSLLASWPLDKQPKTGLEVTALAFDEWLASALEQQEAKTDSLQFIAIEPLCIEERGQRDGPHGEMLVSLWLRRAPEVKGPDAPSANLKLYPPQYVSHAPRSGFSRRQPSPLDEMMAHLKEGMPLERMAGVVWDGDSSGSRSDHFIDAVQTHLAHLYFDTDVWSVRTLAGALQSVGPAAQAVMAYQLAQQRENDILILNTQDETQTWAIHAQYAQSAMESNGAKDEQLQP</sequence>
<dbReference type="RefSeq" id="WP_149285668.1">
    <property type="nucleotide sequence ID" value="NZ_CP038437.2"/>
</dbReference>
<evidence type="ECO:0000313" key="2">
    <source>
        <dbReference type="Proteomes" id="UP000324285"/>
    </source>
</evidence>
<accession>A0A5C1NH47</accession>